<organism evidence="1 2">
    <name type="scientific">Smallanthus sonchifolius</name>
    <dbReference type="NCBI Taxonomy" id="185202"/>
    <lineage>
        <taxon>Eukaryota</taxon>
        <taxon>Viridiplantae</taxon>
        <taxon>Streptophyta</taxon>
        <taxon>Embryophyta</taxon>
        <taxon>Tracheophyta</taxon>
        <taxon>Spermatophyta</taxon>
        <taxon>Magnoliopsida</taxon>
        <taxon>eudicotyledons</taxon>
        <taxon>Gunneridae</taxon>
        <taxon>Pentapetalae</taxon>
        <taxon>asterids</taxon>
        <taxon>campanulids</taxon>
        <taxon>Asterales</taxon>
        <taxon>Asteraceae</taxon>
        <taxon>Asteroideae</taxon>
        <taxon>Heliantheae alliance</taxon>
        <taxon>Millerieae</taxon>
        <taxon>Smallanthus</taxon>
    </lineage>
</organism>
<accession>A0ACB9HP08</accession>
<comment type="caution">
    <text evidence="1">The sequence shown here is derived from an EMBL/GenBank/DDBJ whole genome shotgun (WGS) entry which is preliminary data.</text>
</comment>
<reference evidence="1 2" key="2">
    <citation type="journal article" date="2022" name="Mol. Ecol. Resour.">
        <title>The genomes of chicory, endive, great burdock and yacon provide insights into Asteraceae paleo-polyploidization history and plant inulin production.</title>
        <authorList>
            <person name="Fan W."/>
            <person name="Wang S."/>
            <person name="Wang H."/>
            <person name="Wang A."/>
            <person name="Jiang F."/>
            <person name="Liu H."/>
            <person name="Zhao H."/>
            <person name="Xu D."/>
            <person name="Zhang Y."/>
        </authorList>
    </citation>
    <scope>NUCLEOTIDE SEQUENCE [LARGE SCALE GENOMIC DNA]</scope>
    <source>
        <strain evidence="2">cv. Yunnan</strain>
        <tissue evidence="1">Leaves</tissue>
    </source>
</reference>
<keyword evidence="2" id="KW-1185">Reference proteome</keyword>
<sequence>MGHRRCCRLLRSCYEHIDMRNRLEAARRYSSTERSESEDEGGGGLDEMALVIYGGDMDTMGNPLRVWLGIMSMVSWEGLATRVKDGRHAPPVLSPSLCGLAWHIKVDYSRGPLGIPMKLPLNLTGACYASANSFFTTVPLLSPLKIPKFALVKKKTPKFTAKSSRRKLKREISTFPARFRGLNVSASSILNSVSQEVLETTMAFCSADGVHDLESKQAGIGMEQNEDVNVEFLEEYDIMMEDLDRRLRVARMVSDSVIKGMVSAVEQDADEKIKAKELELERLKSSLSFFDVNGDRNELISFEVVCVKHDKMKESVTDEFKRLRKQIEGVKGGKLKRNGSYEMVGLGGILKDENDLEKTVDNLEMMMNNMSKLVDTVLIFSKDSLSEWKHKHELKEEIEDMVIQSSIKCIQEEFQEAGSQNLLLAEKFSNISDLRNDLVSLAKLLPSHDSGHLISHGSLDVDMTHGNPLRSQLSSRWEENGESNESKPDVADSYDANTLSHMNKEELVKFFNNMMLDRKREHEAELHEMADNYINLRRKYLNERQSFVPLIKDFDVLKNKIPEVVAKLDDILNGIDGFIGKGDNVVSLNAVLRENRQLRDSLAFMKDEVKNLSSQLTVVSEIHKSCMADAFLEVSIVENVYKCVIRELNCHIQNMKEESELEFVALQDIYKGLLENASIHATEDMRVESLFMQGLLETVFKETLMDVNQKLESIHEKYITTSENLVSLETKAMTMEAEMTLEAEEREKLRNQVNFLRSLMEEKETFVRDEINNLRKQETLMLKTNKELDEMREKLSKAEEKLLSDKMEIHSLNQRLALAVEEIKTSNEYKNMFLDLSQEKQRFMSQIEAKEKEHRKKMEAVVVLVDELTAKFVDFEARITWDVKNNYTRLENSRTQLSSLVTAANVLKKTGILYKQKLEMKCCDLQMAEEEVDLLGDEVETLLGLLLKIYIALDHYSPVLQHYPGVIKILELVRRELSGESLKPLRGSFERGQPDLTRTRK</sequence>
<protein>
    <submittedName>
        <fullName evidence="1">Uncharacterized protein</fullName>
    </submittedName>
</protein>
<proteinExistence type="predicted"/>
<evidence type="ECO:0000313" key="2">
    <source>
        <dbReference type="Proteomes" id="UP001056120"/>
    </source>
</evidence>
<dbReference type="Proteomes" id="UP001056120">
    <property type="component" value="Linkage Group LG12"/>
</dbReference>
<name>A0ACB9HP08_9ASTR</name>
<gene>
    <name evidence="1" type="ORF">L1987_39678</name>
</gene>
<evidence type="ECO:0000313" key="1">
    <source>
        <dbReference type="EMBL" id="KAI3796990.1"/>
    </source>
</evidence>
<dbReference type="EMBL" id="CM042029">
    <property type="protein sequence ID" value="KAI3796990.1"/>
    <property type="molecule type" value="Genomic_DNA"/>
</dbReference>
<reference evidence="2" key="1">
    <citation type="journal article" date="2022" name="Mol. Ecol. Resour.">
        <title>The genomes of chicory, endive, great burdock and yacon provide insights into Asteraceae palaeo-polyploidization history and plant inulin production.</title>
        <authorList>
            <person name="Fan W."/>
            <person name="Wang S."/>
            <person name="Wang H."/>
            <person name="Wang A."/>
            <person name="Jiang F."/>
            <person name="Liu H."/>
            <person name="Zhao H."/>
            <person name="Xu D."/>
            <person name="Zhang Y."/>
        </authorList>
    </citation>
    <scope>NUCLEOTIDE SEQUENCE [LARGE SCALE GENOMIC DNA]</scope>
    <source>
        <strain evidence="2">cv. Yunnan</strain>
    </source>
</reference>